<dbReference type="InterPro" id="IPR014729">
    <property type="entry name" value="Rossmann-like_a/b/a_fold"/>
</dbReference>
<reference evidence="2" key="1">
    <citation type="submission" date="2021-06" db="EMBL/GenBank/DDBJ databases">
        <authorList>
            <person name="Kallberg Y."/>
            <person name="Tangrot J."/>
            <person name="Rosling A."/>
        </authorList>
    </citation>
    <scope>NUCLEOTIDE SEQUENCE</scope>
    <source>
        <strain evidence="2">MA453B</strain>
    </source>
</reference>
<evidence type="ECO:0000259" key="1">
    <source>
        <dbReference type="Pfam" id="PF01467"/>
    </source>
</evidence>
<dbReference type="InterPro" id="IPR051182">
    <property type="entry name" value="Euk_NMN_adenylyltrnsfrase"/>
</dbReference>
<sequence length="260" mass="30845">MDFQENELIPIKKLINNLENENENESLKTQVILLSCGFYYPIHKLHIKIFEDAKQHLEKERNYKIVLGYLSPSPEKSVNKKHSNKTITFDDRINMIKRVTNESPWIELTTLESENDIDVPDHHQIIKNLSTFLNEDEQVKKALKGRKLKLIYLFGLDQALKEERNGLKHLKDYEIVVIERYLDSEIKNEHGGESFKVELNDMYKDEWKIPENNIIFIKSNNNNEISSSKIRELFNNNDDKWKDLCHPKVVEYIETKKIKF</sequence>
<gene>
    <name evidence="2" type="ORF">DERYTH_LOCUS7335</name>
</gene>
<dbReference type="GO" id="GO:0000309">
    <property type="term" value="F:nicotinamide-nucleotide adenylyltransferase activity"/>
    <property type="evidence" value="ECO:0007669"/>
    <property type="project" value="TreeGrafter"/>
</dbReference>
<evidence type="ECO:0000313" key="3">
    <source>
        <dbReference type="Proteomes" id="UP000789405"/>
    </source>
</evidence>
<dbReference type="PANTHER" id="PTHR12039:SF0">
    <property type="entry name" value="NICOTINAMIDE-NUCLEOTIDE ADENYLYLTRANSFERASE"/>
    <property type="match status" value="1"/>
</dbReference>
<keyword evidence="3" id="KW-1185">Reference proteome</keyword>
<protein>
    <submittedName>
        <fullName evidence="2">7818_t:CDS:1</fullName>
    </submittedName>
</protein>
<dbReference type="GO" id="GO:0009435">
    <property type="term" value="P:NAD+ biosynthetic process"/>
    <property type="evidence" value="ECO:0007669"/>
    <property type="project" value="TreeGrafter"/>
</dbReference>
<dbReference type="Proteomes" id="UP000789405">
    <property type="component" value="Unassembled WGS sequence"/>
</dbReference>
<dbReference type="GO" id="GO:0004515">
    <property type="term" value="F:nicotinate-nucleotide adenylyltransferase activity"/>
    <property type="evidence" value="ECO:0007669"/>
    <property type="project" value="TreeGrafter"/>
</dbReference>
<comment type="caution">
    <text evidence="2">The sequence shown here is derived from an EMBL/GenBank/DDBJ whole genome shotgun (WGS) entry which is preliminary data.</text>
</comment>
<dbReference type="InterPro" id="IPR004821">
    <property type="entry name" value="Cyt_trans-like"/>
</dbReference>
<dbReference type="OrthoDB" id="422187at2759"/>
<dbReference type="PANTHER" id="PTHR12039">
    <property type="entry name" value="NICOTINAMIDE MONONUCLEOTIDE ADENYLYLTRANSFERASE"/>
    <property type="match status" value="1"/>
</dbReference>
<evidence type="ECO:0000313" key="2">
    <source>
        <dbReference type="EMBL" id="CAG8594707.1"/>
    </source>
</evidence>
<dbReference type="SUPFAM" id="SSF52374">
    <property type="entry name" value="Nucleotidylyl transferase"/>
    <property type="match status" value="1"/>
</dbReference>
<dbReference type="Gene3D" id="3.40.50.620">
    <property type="entry name" value="HUPs"/>
    <property type="match status" value="1"/>
</dbReference>
<dbReference type="EMBL" id="CAJVPY010003550">
    <property type="protein sequence ID" value="CAG8594707.1"/>
    <property type="molecule type" value="Genomic_DNA"/>
</dbReference>
<dbReference type="Pfam" id="PF01467">
    <property type="entry name" value="CTP_transf_like"/>
    <property type="match status" value="1"/>
</dbReference>
<feature type="domain" description="Cytidyltransferase-like" evidence="1">
    <location>
        <begin position="36"/>
        <end position="232"/>
    </location>
</feature>
<name>A0A9N9CC77_9GLOM</name>
<organism evidence="2 3">
    <name type="scientific">Dentiscutata erythropus</name>
    <dbReference type="NCBI Taxonomy" id="1348616"/>
    <lineage>
        <taxon>Eukaryota</taxon>
        <taxon>Fungi</taxon>
        <taxon>Fungi incertae sedis</taxon>
        <taxon>Mucoromycota</taxon>
        <taxon>Glomeromycotina</taxon>
        <taxon>Glomeromycetes</taxon>
        <taxon>Diversisporales</taxon>
        <taxon>Gigasporaceae</taxon>
        <taxon>Dentiscutata</taxon>
    </lineage>
</organism>
<accession>A0A9N9CC77</accession>
<proteinExistence type="predicted"/>
<dbReference type="AlphaFoldDB" id="A0A9N9CC77"/>